<protein>
    <submittedName>
        <fullName evidence="3">Uncharacterized protein</fullName>
    </submittedName>
</protein>
<feature type="transmembrane region" description="Helical" evidence="1">
    <location>
        <begin position="116"/>
        <end position="138"/>
    </location>
</feature>
<accession>A0A3R9BFM0</accession>
<dbReference type="EMBL" id="RJJT01000028">
    <property type="protein sequence ID" value="RSB63443.1"/>
    <property type="molecule type" value="Genomic_DNA"/>
</dbReference>
<feature type="transmembrane region" description="Helical" evidence="1">
    <location>
        <begin position="37"/>
        <end position="57"/>
    </location>
</feature>
<feature type="transmembrane region" description="Helical" evidence="1">
    <location>
        <begin position="78"/>
        <end position="104"/>
    </location>
</feature>
<sequence>MIDKKAYNRRASLTMYVSVGMFALFRVALFVFDLKISPFDCLLLGIALAIGSFICNFRPDLDLAFQTERARASSEDEFTRLFKLAAGGVFLAALFVSGLIVVTLYPEKNPEEARLIAFLAPPIMAAVSPMFIAIFRLLSDSYRKI</sequence>
<dbReference type="RefSeq" id="WP_125849760.1">
    <property type="nucleotide sequence ID" value="NZ_JACHXH010000030.1"/>
</dbReference>
<keyword evidence="1" id="KW-1133">Transmembrane helix</keyword>
<organism evidence="3 4">
    <name type="scientific">Rhizobium pisi</name>
    <dbReference type="NCBI Taxonomy" id="574561"/>
    <lineage>
        <taxon>Bacteria</taxon>
        <taxon>Pseudomonadati</taxon>
        <taxon>Pseudomonadota</taxon>
        <taxon>Alphaproteobacteria</taxon>
        <taxon>Hyphomicrobiales</taxon>
        <taxon>Rhizobiaceae</taxon>
        <taxon>Rhizobium/Agrobacterium group</taxon>
        <taxon>Rhizobium</taxon>
    </lineage>
</organism>
<evidence type="ECO:0000313" key="4">
    <source>
        <dbReference type="Proteomes" id="UP000277279"/>
    </source>
</evidence>
<keyword evidence="5" id="KW-1185">Reference proteome</keyword>
<comment type="caution">
    <text evidence="3">The sequence shown here is derived from an EMBL/GenBank/DDBJ whole genome shotgun (WGS) entry which is preliminary data.</text>
</comment>
<keyword evidence="1" id="KW-0472">Membrane</keyword>
<evidence type="ECO:0000313" key="5">
    <source>
        <dbReference type="Proteomes" id="UP000518315"/>
    </source>
</evidence>
<dbReference type="AlphaFoldDB" id="A0A3R9BFM0"/>
<evidence type="ECO:0000313" key="3">
    <source>
        <dbReference type="EMBL" id="RSB63443.1"/>
    </source>
</evidence>
<gene>
    <name evidence="3" type="ORF">EFD55_28550</name>
    <name evidence="2" type="ORF">FHS26_006091</name>
</gene>
<dbReference type="Proteomes" id="UP000518315">
    <property type="component" value="Unassembled WGS sequence"/>
</dbReference>
<evidence type="ECO:0000313" key="2">
    <source>
        <dbReference type="EMBL" id="MBB3138313.1"/>
    </source>
</evidence>
<name>A0A3R9BFM0_9HYPH</name>
<feature type="transmembrane region" description="Helical" evidence="1">
    <location>
        <begin position="12"/>
        <end position="31"/>
    </location>
</feature>
<dbReference type="Proteomes" id="UP000277279">
    <property type="component" value="Unassembled WGS sequence"/>
</dbReference>
<dbReference type="EMBL" id="JACHXH010000030">
    <property type="protein sequence ID" value="MBB3138313.1"/>
    <property type="molecule type" value="Genomic_DNA"/>
</dbReference>
<proteinExistence type="predicted"/>
<evidence type="ECO:0000256" key="1">
    <source>
        <dbReference type="SAM" id="Phobius"/>
    </source>
</evidence>
<dbReference type="OrthoDB" id="8455576at2"/>
<reference evidence="3 4" key="1">
    <citation type="submission" date="2018-11" db="EMBL/GenBank/DDBJ databases">
        <authorList>
            <person name="Huo Y."/>
        </authorList>
    </citation>
    <scope>NUCLEOTIDE SEQUENCE [LARGE SCALE GENOMIC DNA]</scope>
    <source>
        <strain evidence="3 4">DSM 30132</strain>
    </source>
</reference>
<keyword evidence="1" id="KW-0812">Transmembrane</keyword>
<reference evidence="2 5" key="2">
    <citation type="submission" date="2020-08" db="EMBL/GenBank/DDBJ databases">
        <title>Genomic Encyclopedia of Type Strains, Phase III (KMG-III): the genomes of soil and plant-associated and newly described type strains.</title>
        <authorList>
            <person name="Whitman W."/>
        </authorList>
    </citation>
    <scope>NUCLEOTIDE SEQUENCE [LARGE SCALE GENOMIC DNA]</scope>
    <source>
        <strain evidence="2 5">CECT 4113</strain>
    </source>
</reference>